<evidence type="ECO:0000313" key="3">
    <source>
        <dbReference type="Proteomes" id="UP001501509"/>
    </source>
</evidence>
<evidence type="ECO:0000256" key="1">
    <source>
        <dbReference type="SAM" id="SignalP"/>
    </source>
</evidence>
<gene>
    <name evidence="2" type="ORF">GCM10010411_82030</name>
</gene>
<reference evidence="3" key="1">
    <citation type="journal article" date="2019" name="Int. J. Syst. Evol. Microbiol.">
        <title>The Global Catalogue of Microorganisms (GCM) 10K type strain sequencing project: providing services to taxonomists for standard genome sequencing and annotation.</title>
        <authorList>
            <consortium name="The Broad Institute Genomics Platform"/>
            <consortium name="The Broad Institute Genome Sequencing Center for Infectious Disease"/>
            <person name="Wu L."/>
            <person name="Ma J."/>
        </authorList>
    </citation>
    <scope>NUCLEOTIDE SEQUENCE [LARGE SCALE GENOMIC DNA]</scope>
    <source>
        <strain evidence="3">JCM 6833</strain>
    </source>
</reference>
<evidence type="ECO:0000313" key="2">
    <source>
        <dbReference type="EMBL" id="GAA2631506.1"/>
    </source>
</evidence>
<keyword evidence="1" id="KW-0732">Signal</keyword>
<organism evidence="2 3">
    <name type="scientific">Actinomadura fulvescens</name>
    <dbReference type="NCBI Taxonomy" id="46160"/>
    <lineage>
        <taxon>Bacteria</taxon>
        <taxon>Bacillati</taxon>
        <taxon>Actinomycetota</taxon>
        <taxon>Actinomycetes</taxon>
        <taxon>Streptosporangiales</taxon>
        <taxon>Thermomonosporaceae</taxon>
        <taxon>Actinomadura</taxon>
    </lineage>
</organism>
<evidence type="ECO:0008006" key="4">
    <source>
        <dbReference type="Google" id="ProtNLM"/>
    </source>
</evidence>
<feature type="signal peptide" evidence="1">
    <location>
        <begin position="1"/>
        <end position="22"/>
    </location>
</feature>
<dbReference type="RefSeq" id="WP_344547910.1">
    <property type="nucleotide sequence ID" value="NZ_BAAATD010000016.1"/>
</dbReference>
<dbReference type="EMBL" id="BAAATD010000016">
    <property type="protein sequence ID" value="GAA2631506.1"/>
    <property type="molecule type" value="Genomic_DNA"/>
</dbReference>
<keyword evidence="3" id="KW-1185">Reference proteome</keyword>
<sequence>MLNRIAVSTMTVMAVSSSPAPAQSSRPIPEQADVMVAYERTGGFAGVRERITVHDDGKTVVTSGKTTDFILTTDEYRRLRNALRSVTTTWSSAFGCDIPDHFTYALAHRDWQAVRCHRLPDDWQLAVAQLDELISRSNW</sequence>
<proteinExistence type="predicted"/>
<accession>A0ABP6D1P3</accession>
<feature type="chain" id="PRO_5047323722" description="Secreted protein" evidence="1">
    <location>
        <begin position="23"/>
        <end position="139"/>
    </location>
</feature>
<dbReference type="Proteomes" id="UP001501509">
    <property type="component" value="Unassembled WGS sequence"/>
</dbReference>
<name>A0ABP6D1P3_9ACTN</name>
<comment type="caution">
    <text evidence="2">The sequence shown here is derived from an EMBL/GenBank/DDBJ whole genome shotgun (WGS) entry which is preliminary data.</text>
</comment>
<protein>
    <recommendedName>
        <fullName evidence="4">Secreted protein</fullName>
    </recommendedName>
</protein>